<dbReference type="AlphaFoldDB" id="A0A9P5UE96"/>
<comment type="function">
    <text evidence="1">The proteasome is a multicatalytic proteinase complex which is characterized by its ability to cleave peptides with Arg, Phe, Tyr, Leu, and Glu adjacent to the leaving group at neutral or slightly basic pH. The proteasome has an ATP-dependent proteolytic activity.</text>
</comment>
<dbReference type="GO" id="GO:0005737">
    <property type="term" value="C:cytoplasm"/>
    <property type="evidence" value="ECO:0007669"/>
    <property type="project" value="UniProtKB-SubCell"/>
</dbReference>
<evidence type="ECO:0000256" key="2">
    <source>
        <dbReference type="ARBA" id="ARBA00022490"/>
    </source>
</evidence>
<organism evidence="8 9">
    <name type="scientific">Rhodocollybia butyracea</name>
    <dbReference type="NCBI Taxonomy" id="206335"/>
    <lineage>
        <taxon>Eukaryota</taxon>
        <taxon>Fungi</taxon>
        <taxon>Dikarya</taxon>
        <taxon>Basidiomycota</taxon>
        <taxon>Agaricomycotina</taxon>
        <taxon>Agaricomycetes</taxon>
        <taxon>Agaricomycetidae</taxon>
        <taxon>Agaricales</taxon>
        <taxon>Marasmiineae</taxon>
        <taxon>Omphalotaceae</taxon>
        <taxon>Rhodocollybia</taxon>
    </lineage>
</organism>
<protein>
    <recommendedName>
        <fullName evidence="6">Proteasome subunit alpha type</fullName>
    </recommendedName>
</protein>
<dbReference type="Gene3D" id="3.60.20.10">
    <property type="entry name" value="Glutamine Phosphoribosylpyrophosphate, subunit 1, domain 1"/>
    <property type="match status" value="1"/>
</dbReference>
<dbReference type="Pfam" id="PF00227">
    <property type="entry name" value="Proteasome"/>
    <property type="match status" value="1"/>
</dbReference>
<keyword evidence="2 6" id="KW-0963">Cytoplasm</keyword>
<name>A0A9P5UE96_9AGAR</name>
<accession>A0A9P5UE96</accession>
<evidence type="ECO:0000313" key="8">
    <source>
        <dbReference type="EMBL" id="KAF9076009.1"/>
    </source>
</evidence>
<dbReference type="FunFam" id="3.60.20.10:FF:000007">
    <property type="entry name" value="Proteasome subunit alpha type"/>
    <property type="match status" value="1"/>
</dbReference>
<evidence type="ECO:0000256" key="5">
    <source>
        <dbReference type="PROSITE-ProRule" id="PRU00808"/>
    </source>
</evidence>
<evidence type="ECO:0000259" key="7">
    <source>
        <dbReference type="PROSITE" id="PS00388"/>
    </source>
</evidence>
<evidence type="ECO:0000256" key="3">
    <source>
        <dbReference type="ARBA" id="ARBA00022942"/>
    </source>
</evidence>
<evidence type="ECO:0000256" key="1">
    <source>
        <dbReference type="ARBA" id="ARBA00002000"/>
    </source>
</evidence>
<dbReference type="OrthoDB" id="40134at2759"/>
<dbReference type="PROSITE" id="PS00388">
    <property type="entry name" value="PROTEASOME_ALPHA_1"/>
    <property type="match status" value="1"/>
</dbReference>
<dbReference type="InterPro" id="IPR001353">
    <property type="entry name" value="Proteasome_sua/b"/>
</dbReference>
<comment type="subunit">
    <text evidence="6">The 26S proteasome consists of a 20S proteasome core and two 19S regulatory subunits.</text>
</comment>
<keyword evidence="9" id="KW-1185">Reference proteome</keyword>
<dbReference type="InterPro" id="IPR000426">
    <property type="entry name" value="Proteasome_asu_N"/>
</dbReference>
<dbReference type="SMART" id="SM00948">
    <property type="entry name" value="Proteasome_A_N"/>
    <property type="match status" value="1"/>
</dbReference>
<comment type="subcellular location">
    <subcellularLocation>
        <location evidence="6">Cytoplasm</location>
    </subcellularLocation>
    <subcellularLocation>
        <location evidence="6">Nucleus</location>
    </subcellularLocation>
</comment>
<dbReference type="InterPro" id="IPR029055">
    <property type="entry name" value="Ntn_hydrolases_N"/>
</dbReference>
<dbReference type="EMBL" id="JADNRY010000008">
    <property type="protein sequence ID" value="KAF9076009.1"/>
    <property type="molecule type" value="Genomic_DNA"/>
</dbReference>
<reference evidence="8" key="1">
    <citation type="submission" date="2020-11" db="EMBL/GenBank/DDBJ databases">
        <authorList>
            <consortium name="DOE Joint Genome Institute"/>
            <person name="Ahrendt S."/>
            <person name="Riley R."/>
            <person name="Andreopoulos W."/>
            <person name="Labutti K."/>
            <person name="Pangilinan J."/>
            <person name="Ruiz-Duenas F.J."/>
            <person name="Barrasa J.M."/>
            <person name="Sanchez-Garcia M."/>
            <person name="Camarero S."/>
            <person name="Miyauchi S."/>
            <person name="Serrano A."/>
            <person name="Linde D."/>
            <person name="Babiker R."/>
            <person name="Drula E."/>
            <person name="Ayuso-Fernandez I."/>
            <person name="Pacheco R."/>
            <person name="Padilla G."/>
            <person name="Ferreira P."/>
            <person name="Barriuso J."/>
            <person name="Kellner H."/>
            <person name="Castanera R."/>
            <person name="Alfaro M."/>
            <person name="Ramirez L."/>
            <person name="Pisabarro A.G."/>
            <person name="Kuo A."/>
            <person name="Tritt A."/>
            <person name="Lipzen A."/>
            <person name="He G."/>
            <person name="Yan M."/>
            <person name="Ng V."/>
            <person name="Cullen D."/>
            <person name="Martin F."/>
            <person name="Rosso M.-N."/>
            <person name="Henrissat B."/>
            <person name="Hibbett D."/>
            <person name="Martinez A.T."/>
            <person name="Grigoriev I.V."/>
        </authorList>
    </citation>
    <scope>NUCLEOTIDE SEQUENCE</scope>
    <source>
        <strain evidence="8">AH 40177</strain>
    </source>
</reference>
<dbReference type="GO" id="GO:0006511">
    <property type="term" value="P:ubiquitin-dependent protein catabolic process"/>
    <property type="evidence" value="ECO:0007669"/>
    <property type="project" value="InterPro"/>
</dbReference>
<dbReference type="InterPro" id="IPR050115">
    <property type="entry name" value="Proteasome_alpha"/>
</dbReference>
<dbReference type="InterPro" id="IPR023332">
    <property type="entry name" value="Proteasome_alpha-type"/>
</dbReference>
<dbReference type="PANTHER" id="PTHR11599">
    <property type="entry name" value="PROTEASOME SUBUNIT ALPHA/BETA"/>
    <property type="match status" value="1"/>
</dbReference>
<comment type="caution">
    <text evidence="8">The sequence shown here is derived from an EMBL/GenBank/DDBJ whole genome shotgun (WGS) entry which is preliminary data.</text>
</comment>
<dbReference type="PROSITE" id="PS51475">
    <property type="entry name" value="PROTEASOME_ALPHA_2"/>
    <property type="match status" value="1"/>
</dbReference>
<dbReference type="Pfam" id="PF10584">
    <property type="entry name" value="Proteasome_A_N"/>
    <property type="match status" value="1"/>
</dbReference>
<dbReference type="CDD" id="cd03751">
    <property type="entry name" value="proteasome_alpha_type_3"/>
    <property type="match status" value="1"/>
</dbReference>
<dbReference type="Proteomes" id="UP000772434">
    <property type="component" value="Unassembled WGS sequence"/>
</dbReference>
<sequence>MTSIGTGYDLSASTYSPDGRIFQVEYANKAVENSGTAIGLRVKDGIVLAVEKLVHSKLLIPDANRRIQTLDRHIGMATAGLLADGRQLANRAREESSNFRDNFKSPALVKYVSDRLGSFVQVYTLYSSVRPFGISTIIGGVDQDGPSLYVIEPSGVFFGYHGAAIGKGRQLAKTELEKLKLAELSTREAVFEAARIIYLVHDDSKEKDFELEMSWIGDETNGLHVPVPKDLFTEAQQKAKAALEDFE</sequence>
<feature type="domain" description="Proteasome alpha-type subunits" evidence="7">
    <location>
        <begin position="8"/>
        <end position="30"/>
    </location>
</feature>
<dbReference type="SUPFAM" id="SSF56235">
    <property type="entry name" value="N-terminal nucleophile aminohydrolases (Ntn hydrolases)"/>
    <property type="match status" value="1"/>
</dbReference>
<dbReference type="GO" id="GO:0005634">
    <property type="term" value="C:nucleus"/>
    <property type="evidence" value="ECO:0007669"/>
    <property type="project" value="UniProtKB-SubCell"/>
</dbReference>
<keyword evidence="3 5" id="KW-0647">Proteasome</keyword>
<dbReference type="GO" id="GO:0019773">
    <property type="term" value="C:proteasome core complex, alpha-subunit complex"/>
    <property type="evidence" value="ECO:0007669"/>
    <property type="project" value="UniProtKB-UniRule"/>
</dbReference>
<evidence type="ECO:0000313" key="9">
    <source>
        <dbReference type="Proteomes" id="UP000772434"/>
    </source>
</evidence>
<keyword evidence="4 6" id="KW-0539">Nucleus</keyword>
<gene>
    <name evidence="8" type="ORF">BDP27DRAFT_1285941</name>
</gene>
<proteinExistence type="inferred from homology"/>
<evidence type="ECO:0000256" key="6">
    <source>
        <dbReference type="RuleBase" id="RU000551"/>
    </source>
</evidence>
<comment type="similarity">
    <text evidence="5 6">Belongs to the peptidase T1A family.</text>
</comment>
<evidence type="ECO:0000256" key="4">
    <source>
        <dbReference type="ARBA" id="ARBA00023242"/>
    </source>
</evidence>